<evidence type="ECO:0000313" key="2">
    <source>
        <dbReference type="EMBL" id="KAF2108435.1"/>
    </source>
</evidence>
<dbReference type="InterPro" id="IPR029063">
    <property type="entry name" value="SAM-dependent_MTases_sf"/>
</dbReference>
<dbReference type="Proteomes" id="UP000799770">
    <property type="component" value="Unassembled WGS sequence"/>
</dbReference>
<dbReference type="OrthoDB" id="10017101at2759"/>
<reference evidence="2" key="1">
    <citation type="journal article" date="2020" name="Stud. Mycol.">
        <title>101 Dothideomycetes genomes: a test case for predicting lifestyles and emergence of pathogens.</title>
        <authorList>
            <person name="Haridas S."/>
            <person name="Albert R."/>
            <person name="Binder M."/>
            <person name="Bloem J."/>
            <person name="Labutti K."/>
            <person name="Salamov A."/>
            <person name="Andreopoulos B."/>
            <person name="Baker S."/>
            <person name="Barry K."/>
            <person name="Bills G."/>
            <person name="Bluhm B."/>
            <person name="Cannon C."/>
            <person name="Castanera R."/>
            <person name="Culley D."/>
            <person name="Daum C."/>
            <person name="Ezra D."/>
            <person name="Gonzalez J."/>
            <person name="Henrissat B."/>
            <person name="Kuo A."/>
            <person name="Liang C."/>
            <person name="Lipzen A."/>
            <person name="Lutzoni F."/>
            <person name="Magnuson J."/>
            <person name="Mondo S."/>
            <person name="Nolan M."/>
            <person name="Ohm R."/>
            <person name="Pangilinan J."/>
            <person name="Park H.-J."/>
            <person name="Ramirez L."/>
            <person name="Alfaro M."/>
            <person name="Sun H."/>
            <person name="Tritt A."/>
            <person name="Yoshinaga Y."/>
            <person name="Zwiers L.-H."/>
            <person name="Turgeon B."/>
            <person name="Goodwin S."/>
            <person name="Spatafora J."/>
            <person name="Crous P."/>
            <person name="Grigoriev I."/>
        </authorList>
    </citation>
    <scope>NUCLEOTIDE SEQUENCE</scope>
    <source>
        <strain evidence="2">CBS 627.86</strain>
    </source>
</reference>
<accession>A0A6A5YMV0</accession>
<dbReference type="EMBL" id="ML977347">
    <property type="protein sequence ID" value="KAF2108435.1"/>
    <property type="molecule type" value="Genomic_DNA"/>
</dbReference>
<evidence type="ECO:0000313" key="3">
    <source>
        <dbReference type="Proteomes" id="UP000799770"/>
    </source>
</evidence>
<sequence>MTMSNYVQGHSEYTVANHERRTAESDAAYLLPHIKKADRILDVGCGPGTITTSLAKYASSGVTVGIDISAAVLHKAKTLAAQASISTEGPGSVAFEEGNILERLAYDDNTFDIVVSSQLFGHLPSEDMSLKALIEMRRVLKPGGILATRAGLEQHFYPPSLDLDRLWGGNLSRALAKGKPEVDLIATKLPALFRKAGFDADGGKVRIGADGRVFSGPETREWLAWRAAGQLKEGDPFRQSWLDAGITEDEIEETVAAIKKWAETEDAWSAGLQCDMLAWK</sequence>
<protein>
    <submittedName>
        <fullName evidence="2">S-adenosyl-L-methionine-dependent methyltransferase</fullName>
    </submittedName>
</protein>
<dbReference type="Pfam" id="PF13847">
    <property type="entry name" value="Methyltransf_31"/>
    <property type="match status" value="1"/>
</dbReference>
<keyword evidence="3" id="KW-1185">Reference proteome</keyword>
<dbReference type="GO" id="GO:0032259">
    <property type="term" value="P:methylation"/>
    <property type="evidence" value="ECO:0007669"/>
    <property type="project" value="UniProtKB-KW"/>
</dbReference>
<name>A0A6A5YMV0_9PLEO</name>
<keyword evidence="2" id="KW-0808">Transferase</keyword>
<organism evidence="2 3">
    <name type="scientific">Lophiotrema nucula</name>
    <dbReference type="NCBI Taxonomy" id="690887"/>
    <lineage>
        <taxon>Eukaryota</taxon>
        <taxon>Fungi</taxon>
        <taxon>Dikarya</taxon>
        <taxon>Ascomycota</taxon>
        <taxon>Pezizomycotina</taxon>
        <taxon>Dothideomycetes</taxon>
        <taxon>Pleosporomycetidae</taxon>
        <taxon>Pleosporales</taxon>
        <taxon>Lophiotremataceae</taxon>
        <taxon>Lophiotrema</taxon>
    </lineage>
</organism>
<proteinExistence type="predicted"/>
<dbReference type="InterPro" id="IPR025714">
    <property type="entry name" value="Methyltranfer_dom"/>
</dbReference>
<feature type="domain" description="Methyltransferase" evidence="1">
    <location>
        <begin position="34"/>
        <end position="148"/>
    </location>
</feature>
<keyword evidence="2" id="KW-0489">Methyltransferase</keyword>
<dbReference type="AlphaFoldDB" id="A0A6A5YMV0"/>
<gene>
    <name evidence="2" type="ORF">BDV96DRAFT_259754</name>
</gene>
<dbReference type="SUPFAM" id="SSF53335">
    <property type="entry name" value="S-adenosyl-L-methionine-dependent methyltransferases"/>
    <property type="match status" value="1"/>
</dbReference>
<evidence type="ECO:0000259" key="1">
    <source>
        <dbReference type="Pfam" id="PF13847"/>
    </source>
</evidence>
<dbReference type="CDD" id="cd02440">
    <property type="entry name" value="AdoMet_MTases"/>
    <property type="match status" value="1"/>
</dbReference>
<dbReference type="Gene3D" id="3.40.50.150">
    <property type="entry name" value="Vaccinia Virus protein VP39"/>
    <property type="match status" value="1"/>
</dbReference>
<dbReference type="GO" id="GO:0008168">
    <property type="term" value="F:methyltransferase activity"/>
    <property type="evidence" value="ECO:0007669"/>
    <property type="project" value="UniProtKB-KW"/>
</dbReference>
<dbReference type="PANTHER" id="PTHR43591">
    <property type="entry name" value="METHYLTRANSFERASE"/>
    <property type="match status" value="1"/>
</dbReference>